<dbReference type="GO" id="GO:0009279">
    <property type="term" value="C:cell outer membrane"/>
    <property type="evidence" value="ECO:0007669"/>
    <property type="project" value="UniProtKB-SubCell"/>
</dbReference>
<keyword evidence="2" id="KW-0732">Signal</keyword>
<keyword evidence="1" id="KW-0813">Transport</keyword>
<comment type="subcellular location">
    <subcellularLocation>
        <location evidence="1">Cell outer membrane</location>
        <topology evidence="1">Multi-pass membrane protein</topology>
    </subcellularLocation>
</comment>
<evidence type="ECO:0000313" key="5">
    <source>
        <dbReference type="Proteomes" id="UP000544222"/>
    </source>
</evidence>
<feature type="signal peptide" evidence="2">
    <location>
        <begin position="1"/>
        <end position="19"/>
    </location>
</feature>
<proteinExistence type="inferred from homology"/>
<protein>
    <recommendedName>
        <fullName evidence="3">TonB-dependent receptor plug domain-containing protein</fullName>
    </recommendedName>
</protein>
<feature type="chain" id="PRO_5030952925" description="TonB-dependent receptor plug domain-containing protein" evidence="2">
    <location>
        <begin position="20"/>
        <end position="809"/>
    </location>
</feature>
<comment type="similarity">
    <text evidence="1">Belongs to the TonB-dependent receptor family.</text>
</comment>
<dbReference type="Pfam" id="PF13715">
    <property type="entry name" value="CarbopepD_reg_2"/>
    <property type="match status" value="1"/>
</dbReference>
<evidence type="ECO:0000256" key="2">
    <source>
        <dbReference type="SAM" id="SignalP"/>
    </source>
</evidence>
<keyword evidence="1" id="KW-0472">Membrane</keyword>
<dbReference type="SUPFAM" id="SSF49464">
    <property type="entry name" value="Carboxypeptidase regulatory domain-like"/>
    <property type="match status" value="1"/>
</dbReference>
<keyword evidence="1" id="KW-0812">Transmembrane</keyword>
<dbReference type="Gene3D" id="2.60.40.1120">
    <property type="entry name" value="Carboxypeptidase-like, regulatory domain"/>
    <property type="match status" value="1"/>
</dbReference>
<reference evidence="4 5" key="1">
    <citation type="submission" date="2020-08" db="EMBL/GenBank/DDBJ databases">
        <title>Genomic Encyclopedia of Type Strains, Phase IV (KMG-IV): sequencing the most valuable type-strain genomes for metagenomic binning, comparative biology and taxonomic classification.</title>
        <authorList>
            <person name="Goeker M."/>
        </authorList>
    </citation>
    <scope>NUCLEOTIDE SEQUENCE [LARGE SCALE GENOMIC DNA]</scope>
    <source>
        <strain evidence="4 5">DSM 27471</strain>
    </source>
</reference>
<dbReference type="InterPro" id="IPR008969">
    <property type="entry name" value="CarboxyPept-like_regulatory"/>
</dbReference>
<evidence type="ECO:0000259" key="3">
    <source>
        <dbReference type="Pfam" id="PF07715"/>
    </source>
</evidence>
<organism evidence="4 5">
    <name type="scientific">Microbacter margulisiae</name>
    <dbReference type="NCBI Taxonomy" id="1350067"/>
    <lineage>
        <taxon>Bacteria</taxon>
        <taxon>Pseudomonadati</taxon>
        <taxon>Bacteroidota</taxon>
        <taxon>Bacteroidia</taxon>
        <taxon>Bacteroidales</taxon>
        <taxon>Porphyromonadaceae</taxon>
        <taxon>Microbacter</taxon>
    </lineage>
</organism>
<dbReference type="Gene3D" id="2.170.130.10">
    <property type="entry name" value="TonB-dependent receptor, plug domain"/>
    <property type="match status" value="1"/>
</dbReference>
<gene>
    <name evidence="4" type="ORF">FHX64_000111</name>
</gene>
<dbReference type="InterPro" id="IPR037066">
    <property type="entry name" value="Plug_dom_sf"/>
</dbReference>
<keyword evidence="1" id="KW-1134">Transmembrane beta strand</keyword>
<dbReference type="Proteomes" id="UP000544222">
    <property type="component" value="Unassembled WGS sequence"/>
</dbReference>
<dbReference type="InterPro" id="IPR012910">
    <property type="entry name" value="Plug_dom"/>
</dbReference>
<feature type="domain" description="TonB-dependent receptor plug" evidence="3">
    <location>
        <begin position="132"/>
        <end position="215"/>
    </location>
</feature>
<dbReference type="Pfam" id="PF07715">
    <property type="entry name" value="Plug"/>
    <property type="match status" value="1"/>
</dbReference>
<dbReference type="AlphaFoldDB" id="A0A7W5DNR6"/>
<dbReference type="EMBL" id="JACHYB010000001">
    <property type="protein sequence ID" value="MBB3185948.1"/>
    <property type="molecule type" value="Genomic_DNA"/>
</dbReference>
<name>A0A7W5DNR6_9PORP</name>
<dbReference type="PROSITE" id="PS52016">
    <property type="entry name" value="TONB_DEPENDENT_REC_3"/>
    <property type="match status" value="1"/>
</dbReference>
<dbReference type="RefSeq" id="WP_183411889.1">
    <property type="nucleotide sequence ID" value="NZ_JACHYB010000001.1"/>
</dbReference>
<accession>A0A7W5DNR6</accession>
<keyword evidence="5" id="KW-1185">Reference proteome</keyword>
<evidence type="ECO:0000256" key="1">
    <source>
        <dbReference type="PROSITE-ProRule" id="PRU01360"/>
    </source>
</evidence>
<comment type="caution">
    <text evidence="4">The sequence shown here is derived from an EMBL/GenBank/DDBJ whole genome shotgun (WGS) entry which is preliminary data.</text>
</comment>
<keyword evidence="1" id="KW-0998">Cell outer membrane</keyword>
<evidence type="ECO:0000313" key="4">
    <source>
        <dbReference type="EMBL" id="MBB3185948.1"/>
    </source>
</evidence>
<dbReference type="SUPFAM" id="SSF56935">
    <property type="entry name" value="Porins"/>
    <property type="match status" value="1"/>
</dbReference>
<dbReference type="InterPro" id="IPR039426">
    <property type="entry name" value="TonB-dep_rcpt-like"/>
</dbReference>
<sequence length="809" mass="91328">MRKIALWVLLVLLCVPAMAQHRMRLFGYVTDAAHRPVELATVYLQGTLVSTSTSAKGFYELNFSANDTVTLIVTCVGYVPVKQKIPVSPAAQLNVILSSSVHSLKDVEVMGHRIQTTTFETLDARQVRLLPDASGGNVESLIATLPGVHSNNELSTQYSVRGGSYDENSVYVNGIEIYRPLLIRAGQQEGLSFINPDMVDKVDFSAGGFAPKYGDKMSSALSITYKRPTSFEGAVSASLLGASAYVGSSGKKYTELQGIRYKTNAYLLGTLPTKGHYNPSFFDYQTYETYQLTSKIDLSFLGNLSQNKYQFFPLEQETSFGTLQTPLQLQAYFDGQEKDLFTTKFGAITFSYHPVPALTLRLLASAFNTNESETYDIMGQYWLYSLTTDGTGKTVPDATLGVGTYLRHARDYLNATVANVSQNGSYEFGHHLIEWGLGIQHESITNQMKEWNYKDSAGYSLPYNSSYIQLYDNLSADLSLYSTRFLSYLQDTYKYRNNAGLWAFTGGFRSDYWSYNHEWLISPRLSVAFAPQSSNFVFRFATGVYYQAPFFKEVRDTSTALNGNTTAQLDPHIKAQRSLHFVLGGDYHFMQWGRPFKFTAECYYKPEDQVIPYVVDNVNITYFGGNTAKAYAAGIDMRLFGEFVPGTDSWISLSLMQSKEKLLKGTDSYGNPIYTSYIARPNDQRYSVSMFFQDFVPSYPRIKVNLKVIWADGLPVSPPHNPYVAPFRTPPYQRVDIGAAYALIDKDHRPDAAVWHFIKDAWINLDVFNLLDIYNVNSYFWVNDIYNRQYPVPNYLTGRLLNIRFSVDF</sequence>